<comment type="catalytic activity">
    <reaction evidence="6">
        <text>AMP + ATP = 2 ADP</text>
        <dbReference type="Rhea" id="RHEA:12973"/>
        <dbReference type="ChEBI" id="CHEBI:30616"/>
        <dbReference type="ChEBI" id="CHEBI:456215"/>
        <dbReference type="ChEBI" id="CHEBI:456216"/>
        <dbReference type="EC" id="2.7.4.3"/>
    </reaction>
</comment>
<evidence type="ECO:0000256" key="3">
    <source>
        <dbReference type="ARBA" id="ARBA00022741"/>
    </source>
</evidence>
<dbReference type="RefSeq" id="WP_116179761.1">
    <property type="nucleotide sequence ID" value="NZ_CP144375.1"/>
</dbReference>
<keyword evidence="8" id="KW-1185">Reference proteome</keyword>
<dbReference type="OrthoDB" id="4350572at2"/>
<keyword evidence="3 6" id="KW-0547">Nucleotide-binding</keyword>
<comment type="subcellular location">
    <subcellularLocation>
        <location evidence="6">Cytoplasm</location>
    </subcellularLocation>
</comment>
<dbReference type="InterPro" id="IPR027417">
    <property type="entry name" value="P-loop_NTPase"/>
</dbReference>
<organism evidence="7 8">
    <name type="scientific">Kutzneria buriramensis</name>
    <dbReference type="NCBI Taxonomy" id="1045776"/>
    <lineage>
        <taxon>Bacteria</taxon>
        <taxon>Bacillati</taxon>
        <taxon>Actinomycetota</taxon>
        <taxon>Actinomycetes</taxon>
        <taxon>Pseudonocardiales</taxon>
        <taxon>Pseudonocardiaceae</taxon>
        <taxon>Kutzneria</taxon>
    </lineage>
</organism>
<dbReference type="EC" id="2.7.4.3" evidence="6"/>
<name>A0A3E0GZC2_9PSEU</name>
<dbReference type="GO" id="GO:0005737">
    <property type="term" value="C:cytoplasm"/>
    <property type="evidence" value="ECO:0007669"/>
    <property type="project" value="UniProtKB-SubCell"/>
</dbReference>
<dbReference type="Pfam" id="PF00406">
    <property type="entry name" value="ADK"/>
    <property type="match status" value="1"/>
</dbReference>
<sequence>MSPSAPPVVVAVTGPPGAGKSSALIELGRRAPVLARFGVRDYGLHLAAEGDPLGLVLREPLLRQELLTDELVQEEFLHFLDRAPARAEVVAVEGYPRDERQCDGLLAAVASRGARVGGYVIVDIPDDLARQRVRGRRICVRCGAPTDAMMAVRCGACGGALARRRDDAAGTLDRRLADFRRLSRGPRDYFATRGLLREVDGAQPAERVLADLAGVLGIEVGAVLAGPRP</sequence>
<accession>A0A3E0GZC2</accession>
<evidence type="ECO:0000313" key="8">
    <source>
        <dbReference type="Proteomes" id="UP000256269"/>
    </source>
</evidence>
<keyword evidence="4 5" id="KW-0418">Kinase</keyword>
<comment type="similarity">
    <text evidence="5">Belongs to the adenylate kinase family.</text>
</comment>
<evidence type="ECO:0000256" key="2">
    <source>
        <dbReference type="ARBA" id="ARBA00022727"/>
    </source>
</evidence>
<dbReference type="PRINTS" id="PR00094">
    <property type="entry name" value="ADENYLTKNASE"/>
</dbReference>
<dbReference type="AlphaFoldDB" id="A0A3E0GZC2"/>
<evidence type="ECO:0000256" key="5">
    <source>
        <dbReference type="RuleBase" id="RU003330"/>
    </source>
</evidence>
<evidence type="ECO:0000313" key="7">
    <source>
        <dbReference type="EMBL" id="REH35685.1"/>
    </source>
</evidence>
<keyword evidence="6" id="KW-0067">ATP-binding</keyword>
<dbReference type="GO" id="GO:0004017">
    <property type="term" value="F:AMP kinase activity"/>
    <property type="evidence" value="ECO:0007669"/>
    <property type="project" value="UniProtKB-EC"/>
</dbReference>
<evidence type="ECO:0000256" key="4">
    <source>
        <dbReference type="ARBA" id="ARBA00022777"/>
    </source>
</evidence>
<dbReference type="GO" id="GO:0005524">
    <property type="term" value="F:ATP binding"/>
    <property type="evidence" value="ECO:0007669"/>
    <property type="project" value="UniProtKB-KW"/>
</dbReference>
<reference evidence="7 8" key="1">
    <citation type="submission" date="2018-08" db="EMBL/GenBank/DDBJ databases">
        <title>Genomic Encyclopedia of Archaeal and Bacterial Type Strains, Phase II (KMG-II): from individual species to whole genera.</title>
        <authorList>
            <person name="Goeker M."/>
        </authorList>
    </citation>
    <scope>NUCLEOTIDE SEQUENCE [LARGE SCALE GENOMIC DNA]</scope>
    <source>
        <strain evidence="7 8">DSM 45791</strain>
    </source>
</reference>
<dbReference type="InterPro" id="IPR000850">
    <property type="entry name" value="Adenylat/UMP-CMP_kin"/>
</dbReference>
<keyword evidence="2" id="KW-0545">Nucleotide biosynthesis</keyword>
<dbReference type="SUPFAM" id="SSF52540">
    <property type="entry name" value="P-loop containing nucleoside triphosphate hydrolases"/>
    <property type="match status" value="1"/>
</dbReference>
<evidence type="ECO:0000256" key="6">
    <source>
        <dbReference type="RuleBase" id="RU003331"/>
    </source>
</evidence>
<dbReference type="EMBL" id="QUNO01000017">
    <property type="protein sequence ID" value="REH35685.1"/>
    <property type="molecule type" value="Genomic_DNA"/>
</dbReference>
<dbReference type="Gene3D" id="3.40.50.300">
    <property type="entry name" value="P-loop containing nucleotide triphosphate hydrolases"/>
    <property type="match status" value="1"/>
</dbReference>
<proteinExistence type="inferred from homology"/>
<protein>
    <recommendedName>
        <fullName evidence="6">Adenylate kinase</fullName>
        <ecNumber evidence="6">2.7.4.3</ecNumber>
    </recommendedName>
</protein>
<dbReference type="Proteomes" id="UP000256269">
    <property type="component" value="Unassembled WGS sequence"/>
</dbReference>
<evidence type="ECO:0000256" key="1">
    <source>
        <dbReference type="ARBA" id="ARBA00022679"/>
    </source>
</evidence>
<gene>
    <name evidence="7" type="ORF">BCF44_11773</name>
</gene>
<comment type="caution">
    <text evidence="7">The sequence shown here is derived from an EMBL/GenBank/DDBJ whole genome shotgun (WGS) entry which is preliminary data.</text>
</comment>
<keyword evidence="1 5" id="KW-0808">Transferase</keyword>
<comment type="subunit">
    <text evidence="6">Monomer.</text>
</comment>